<comment type="caution">
    <text evidence="1">The sequence shown here is derived from an EMBL/GenBank/DDBJ whole genome shotgun (WGS) entry which is preliminary data.</text>
</comment>
<evidence type="ECO:0000313" key="2">
    <source>
        <dbReference type="Proteomes" id="UP000499080"/>
    </source>
</evidence>
<evidence type="ECO:0000313" key="1">
    <source>
        <dbReference type="EMBL" id="GBL85539.1"/>
    </source>
</evidence>
<dbReference type="AlphaFoldDB" id="A0A4Y2B255"/>
<sequence>MKLEISRVGQKEEWVEFCVFEPCLRTNFETSANDLHHFLIRMDGKKLVLVQMECNGVQMNAQLKSDYMKMTALESLPPLQTFTPYLREGVSPHTCVRAFHPDEFKAHETQKYLFI</sequence>
<proteinExistence type="predicted"/>
<gene>
    <name evidence="1" type="ORF">AVEN_34694_1</name>
</gene>
<protein>
    <submittedName>
        <fullName evidence="1">Uncharacterized protein</fullName>
    </submittedName>
</protein>
<reference evidence="1 2" key="1">
    <citation type="journal article" date="2019" name="Sci. Rep.">
        <title>Orb-weaving spider Araneus ventricosus genome elucidates the spidroin gene catalogue.</title>
        <authorList>
            <person name="Kono N."/>
            <person name="Nakamura H."/>
            <person name="Ohtoshi R."/>
            <person name="Moran D.A.P."/>
            <person name="Shinohara A."/>
            <person name="Yoshida Y."/>
            <person name="Fujiwara M."/>
            <person name="Mori M."/>
            <person name="Tomita M."/>
            <person name="Arakawa K."/>
        </authorList>
    </citation>
    <scope>NUCLEOTIDE SEQUENCE [LARGE SCALE GENOMIC DNA]</scope>
</reference>
<keyword evidence="2" id="KW-1185">Reference proteome</keyword>
<organism evidence="1 2">
    <name type="scientific">Araneus ventricosus</name>
    <name type="common">Orbweaver spider</name>
    <name type="synonym">Epeira ventricosa</name>
    <dbReference type="NCBI Taxonomy" id="182803"/>
    <lineage>
        <taxon>Eukaryota</taxon>
        <taxon>Metazoa</taxon>
        <taxon>Ecdysozoa</taxon>
        <taxon>Arthropoda</taxon>
        <taxon>Chelicerata</taxon>
        <taxon>Arachnida</taxon>
        <taxon>Araneae</taxon>
        <taxon>Araneomorphae</taxon>
        <taxon>Entelegynae</taxon>
        <taxon>Araneoidea</taxon>
        <taxon>Araneidae</taxon>
        <taxon>Araneus</taxon>
    </lineage>
</organism>
<accession>A0A4Y2B255</accession>
<dbReference type="EMBL" id="BGPR01000043">
    <property type="protein sequence ID" value="GBL85539.1"/>
    <property type="molecule type" value="Genomic_DNA"/>
</dbReference>
<dbReference type="Proteomes" id="UP000499080">
    <property type="component" value="Unassembled WGS sequence"/>
</dbReference>
<name>A0A4Y2B255_ARAVE</name>